<feature type="transmembrane region" description="Helical" evidence="1">
    <location>
        <begin position="63"/>
        <end position="82"/>
    </location>
</feature>
<proteinExistence type="predicted"/>
<organism evidence="2 3">
    <name type="scientific">Meloidogyne javanica</name>
    <name type="common">Root-knot nematode worm</name>
    <dbReference type="NCBI Taxonomy" id="6303"/>
    <lineage>
        <taxon>Eukaryota</taxon>
        <taxon>Metazoa</taxon>
        <taxon>Ecdysozoa</taxon>
        <taxon>Nematoda</taxon>
        <taxon>Chromadorea</taxon>
        <taxon>Rhabditida</taxon>
        <taxon>Tylenchina</taxon>
        <taxon>Tylenchomorpha</taxon>
        <taxon>Tylenchoidea</taxon>
        <taxon>Meloidogynidae</taxon>
        <taxon>Meloidogyninae</taxon>
        <taxon>Meloidogyne</taxon>
        <taxon>Meloidogyne incognita group</taxon>
    </lineage>
</organism>
<keyword evidence="2" id="KW-1185">Reference proteome</keyword>
<evidence type="ECO:0000313" key="3">
    <source>
        <dbReference type="WBParaSite" id="scaffold13906_cov172.g17155"/>
    </source>
</evidence>
<accession>A0A915LL25</accession>
<dbReference type="WBParaSite" id="scaffold13906_cov172.g17155">
    <property type="protein sequence ID" value="scaffold13906_cov172.g17155"/>
    <property type="gene ID" value="scaffold13906_cov172.g17155"/>
</dbReference>
<reference evidence="3" key="1">
    <citation type="submission" date="2022-11" db="UniProtKB">
        <authorList>
            <consortium name="WormBaseParasite"/>
        </authorList>
    </citation>
    <scope>IDENTIFICATION</scope>
</reference>
<dbReference type="Proteomes" id="UP000887561">
    <property type="component" value="Unplaced"/>
</dbReference>
<protein>
    <submittedName>
        <fullName evidence="3">Uncharacterized protein</fullName>
    </submittedName>
</protein>
<dbReference type="AlphaFoldDB" id="A0A915LL25"/>
<sequence length="184" mass="20816">EINSRANLFTQISNVIGMISLFVGSYGSYMIIPAGSSLLGEYRLHIFSTKSVLPASAKAQFCISFLLCVEMLIVSLLATFMFRPSRTWFFDKFQHHSIGRGCRIGDNNGLPCGTINGDLRFLENGIERRENILPRINFNESLRLEQVRLNGSGNTISTETEEENNGIMRKEERNKTIRRVESCN</sequence>
<feature type="transmembrane region" description="Helical" evidence="1">
    <location>
        <begin position="12"/>
        <end position="32"/>
    </location>
</feature>
<evidence type="ECO:0000256" key="1">
    <source>
        <dbReference type="SAM" id="Phobius"/>
    </source>
</evidence>
<evidence type="ECO:0000313" key="2">
    <source>
        <dbReference type="Proteomes" id="UP000887561"/>
    </source>
</evidence>
<name>A0A915LL25_MELJA</name>
<keyword evidence="1" id="KW-0812">Transmembrane</keyword>
<keyword evidence="1" id="KW-0472">Membrane</keyword>
<keyword evidence="1" id="KW-1133">Transmembrane helix</keyword>